<evidence type="ECO:0000256" key="1">
    <source>
        <dbReference type="SAM" id="Phobius"/>
    </source>
</evidence>
<proteinExistence type="predicted"/>
<feature type="transmembrane region" description="Helical" evidence="1">
    <location>
        <begin position="27"/>
        <end position="47"/>
    </location>
</feature>
<evidence type="ECO:0000313" key="3">
    <source>
        <dbReference type="Proteomes" id="UP000813462"/>
    </source>
</evidence>
<keyword evidence="1" id="KW-0812">Transmembrane</keyword>
<comment type="caution">
    <text evidence="2">The sequence shown here is derived from an EMBL/GenBank/DDBJ whole genome shotgun (WGS) entry which is preliminary data.</text>
</comment>
<accession>A0A978VNH9</accession>
<keyword evidence="1" id="KW-0472">Membrane</keyword>
<gene>
    <name evidence="2" type="ORF">FEM48_Zijuj03G0056500</name>
</gene>
<reference evidence="2" key="1">
    <citation type="journal article" date="2021" name="Front. Plant Sci.">
        <title>Chromosome-Scale Genome Assembly for Chinese Sour Jujube and Insights Into Its Genome Evolution and Domestication Signature.</title>
        <authorList>
            <person name="Shen L.-Y."/>
            <person name="Luo H."/>
            <person name="Wang X.-L."/>
            <person name="Wang X.-M."/>
            <person name="Qiu X.-J."/>
            <person name="Liu H."/>
            <person name="Zhou S.-S."/>
            <person name="Jia K.-H."/>
            <person name="Nie S."/>
            <person name="Bao Y.-T."/>
            <person name="Zhang R.-G."/>
            <person name="Yun Q.-Z."/>
            <person name="Chai Y.-H."/>
            <person name="Lu J.-Y."/>
            <person name="Li Y."/>
            <person name="Zhao S.-W."/>
            <person name="Mao J.-F."/>
            <person name="Jia S.-G."/>
            <person name="Mao Y.-M."/>
        </authorList>
    </citation>
    <scope>NUCLEOTIDE SEQUENCE</scope>
    <source>
        <strain evidence="2">AT0</strain>
        <tissue evidence="2">Leaf</tissue>
    </source>
</reference>
<name>A0A978VNH9_ZIZJJ</name>
<protein>
    <submittedName>
        <fullName evidence="2">Uncharacterized protein</fullName>
    </submittedName>
</protein>
<dbReference type="EMBL" id="JAEACU010000003">
    <property type="protein sequence ID" value="KAH7537104.1"/>
    <property type="molecule type" value="Genomic_DNA"/>
</dbReference>
<sequence length="100" mass="11293">MKQLEALGKNRKAGEELNRNGGECLKLSFIIISGVTLFGTIVSLFLVMRTRKYHNSDIYRKFREDQENVTVAGTKMLMVGNNVGRLSPDLKAIETEKECQ</sequence>
<organism evidence="2 3">
    <name type="scientific">Ziziphus jujuba var. spinosa</name>
    <dbReference type="NCBI Taxonomy" id="714518"/>
    <lineage>
        <taxon>Eukaryota</taxon>
        <taxon>Viridiplantae</taxon>
        <taxon>Streptophyta</taxon>
        <taxon>Embryophyta</taxon>
        <taxon>Tracheophyta</taxon>
        <taxon>Spermatophyta</taxon>
        <taxon>Magnoliopsida</taxon>
        <taxon>eudicotyledons</taxon>
        <taxon>Gunneridae</taxon>
        <taxon>Pentapetalae</taxon>
        <taxon>rosids</taxon>
        <taxon>fabids</taxon>
        <taxon>Rosales</taxon>
        <taxon>Rhamnaceae</taxon>
        <taxon>Paliureae</taxon>
        <taxon>Ziziphus</taxon>
    </lineage>
</organism>
<dbReference type="AlphaFoldDB" id="A0A978VNH9"/>
<keyword evidence="1" id="KW-1133">Transmembrane helix</keyword>
<dbReference type="Proteomes" id="UP000813462">
    <property type="component" value="Unassembled WGS sequence"/>
</dbReference>
<evidence type="ECO:0000313" key="2">
    <source>
        <dbReference type="EMBL" id="KAH7537104.1"/>
    </source>
</evidence>